<comment type="caution">
    <text evidence="4">The sequence shown here is derived from an EMBL/GenBank/DDBJ whole genome shotgun (WGS) entry which is preliminary data.</text>
</comment>
<dbReference type="CDD" id="cd07043">
    <property type="entry name" value="STAS_anti-anti-sigma_factors"/>
    <property type="match status" value="1"/>
</dbReference>
<sequence length="119" mass="12639">MTSAHSINRLTVVADAARAGRLRVRLIGELDYDETERVRSTVAGAIERWAPAHVAMDATGLTFLDSAGIRALLECRELAERAGAGLSVEGVSPIVHQVLSITDLLDHLGVTVTAPTEVP</sequence>
<dbReference type="InterPro" id="IPR036513">
    <property type="entry name" value="STAS_dom_sf"/>
</dbReference>
<dbReference type="NCBIfam" id="TIGR00377">
    <property type="entry name" value="ant_ant_sig"/>
    <property type="match status" value="1"/>
</dbReference>
<dbReference type="AlphaFoldDB" id="A0A316F3S0"/>
<organism evidence="4 5">
    <name type="scientific">Actinoplanes xinjiangensis</name>
    <dbReference type="NCBI Taxonomy" id="512350"/>
    <lineage>
        <taxon>Bacteria</taxon>
        <taxon>Bacillati</taxon>
        <taxon>Actinomycetota</taxon>
        <taxon>Actinomycetes</taxon>
        <taxon>Micromonosporales</taxon>
        <taxon>Micromonosporaceae</taxon>
        <taxon>Actinoplanes</taxon>
    </lineage>
</organism>
<gene>
    <name evidence="4" type="ORF">BC793_12038</name>
</gene>
<dbReference type="GO" id="GO:0043856">
    <property type="term" value="F:anti-sigma factor antagonist activity"/>
    <property type="evidence" value="ECO:0007669"/>
    <property type="project" value="InterPro"/>
</dbReference>
<proteinExistence type="inferred from homology"/>
<dbReference type="Pfam" id="PF01740">
    <property type="entry name" value="STAS"/>
    <property type="match status" value="1"/>
</dbReference>
<evidence type="ECO:0000256" key="1">
    <source>
        <dbReference type="ARBA" id="ARBA00009013"/>
    </source>
</evidence>
<keyword evidence="5" id="KW-1185">Reference proteome</keyword>
<dbReference type="OrthoDB" id="3297821at2"/>
<reference evidence="4 5" key="1">
    <citation type="submission" date="2018-05" db="EMBL/GenBank/DDBJ databases">
        <title>Genomic Encyclopedia of Archaeal and Bacterial Type Strains, Phase II (KMG-II): from individual species to whole genera.</title>
        <authorList>
            <person name="Goeker M."/>
        </authorList>
    </citation>
    <scope>NUCLEOTIDE SEQUENCE [LARGE SCALE GENOMIC DNA]</scope>
    <source>
        <strain evidence="4 5">DSM 45184</strain>
    </source>
</reference>
<dbReference type="SUPFAM" id="SSF52091">
    <property type="entry name" value="SpoIIaa-like"/>
    <property type="match status" value="1"/>
</dbReference>
<dbReference type="PROSITE" id="PS50801">
    <property type="entry name" value="STAS"/>
    <property type="match status" value="1"/>
</dbReference>
<feature type="domain" description="STAS" evidence="3">
    <location>
        <begin position="24"/>
        <end position="119"/>
    </location>
</feature>
<protein>
    <recommendedName>
        <fullName evidence="2">Anti-sigma factor antagonist</fullName>
    </recommendedName>
</protein>
<dbReference type="PANTHER" id="PTHR33495:SF2">
    <property type="entry name" value="ANTI-SIGMA FACTOR ANTAGONIST TM_1081-RELATED"/>
    <property type="match status" value="1"/>
</dbReference>
<evidence type="ECO:0000259" key="3">
    <source>
        <dbReference type="PROSITE" id="PS50801"/>
    </source>
</evidence>
<dbReference type="Gene3D" id="3.30.750.24">
    <property type="entry name" value="STAS domain"/>
    <property type="match status" value="1"/>
</dbReference>
<dbReference type="RefSeq" id="WP_109600036.1">
    <property type="nucleotide sequence ID" value="NZ_BONA01000073.1"/>
</dbReference>
<dbReference type="Proteomes" id="UP000245697">
    <property type="component" value="Unassembled WGS sequence"/>
</dbReference>
<evidence type="ECO:0000256" key="2">
    <source>
        <dbReference type="RuleBase" id="RU003749"/>
    </source>
</evidence>
<dbReference type="PANTHER" id="PTHR33495">
    <property type="entry name" value="ANTI-SIGMA FACTOR ANTAGONIST TM_1081-RELATED-RELATED"/>
    <property type="match status" value="1"/>
</dbReference>
<dbReference type="EMBL" id="QGGR01000020">
    <property type="protein sequence ID" value="PWK40099.1"/>
    <property type="molecule type" value="Genomic_DNA"/>
</dbReference>
<evidence type="ECO:0000313" key="5">
    <source>
        <dbReference type="Proteomes" id="UP000245697"/>
    </source>
</evidence>
<dbReference type="InterPro" id="IPR002645">
    <property type="entry name" value="STAS_dom"/>
</dbReference>
<name>A0A316F3S0_9ACTN</name>
<dbReference type="InterPro" id="IPR003658">
    <property type="entry name" value="Anti-sigma_ant"/>
</dbReference>
<accession>A0A316F3S0</accession>
<comment type="similarity">
    <text evidence="1 2">Belongs to the anti-sigma-factor antagonist family.</text>
</comment>
<evidence type="ECO:0000313" key="4">
    <source>
        <dbReference type="EMBL" id="PWK40099.1"/>
    </source>
</evidence>